<keyword evidence="3" id="KW-1185">Reference proteome</keyword>
<accession>A0A8J8TT95</accession>
<reference evidence="2" key="1">
    <citation type="submission" date="2017-11" db="EMBL/GenBank/DDBJ databases">
        <authorList>
            <person name="Kajale S.C."/>
            <person name="Sharma A."/>
        </authorList>
    </citation>
    <scope>NUCLEOTIDE SEQUENCE</scope>
    <source>
        <strain evidence="2">LS1_42</strain>
    </source>
</reference>
<evidence type="ECO:0000313" key="3">
    <source>
        <dbReference type="Proteomes" id="UP000766904"/>
    </source>
</evidence>
<evidence type="ECO:0000313" key="2">
    <source>
        <dbReference type="EMBL" id="TYL39624.1"/>
    </source>
</evidence>
<feature type="compositionally biased region" description="Polar residues" evidence="1">
    <location>
        <begin position="19"/>
        <end position="32"/>
    </location>
</feature>
<dbReference type="EMBL" id="PHNJ01000002">
    <property type="protein sequence ID" value="TYL39624.1"/>
    <property type="molecule type" value="Genomic_DNA"/>
</dbReference>
<dbReference type="Proteomes" id="UP000766904">
    <property type="component" value="Unassembled WGS sequence"/>
</dbReference>
<comment type="caution">
    <text evidence="2">The sequence shown here is derived from an EMBL/GenBank/DDBJ whole genome shotgun (WGS) entry which is preliminary data.</text>
</comment>
<gene>
    <name evidence="2" type="ORF">CV102_04865</name>
</gene>
<proteinExistence type="predicted"/>
<protein>
    <submittedName>
        <fullName evidence="2">Uncharacterized protein</fullName>
    </submittedName>
</protein>
<dbReference type="AlphaFoldDB" id="A0A8J8TT95"/>
<feature type="region of interest" description="Disordered" evidence="1">
    <location>
        <begin position="19"/>
        <end position="80"/>
    </location>
</feature>
<sequence>MDPMYRRLDRADATVGRLSSDSALRVTQTVGSRSPPDESSADRQQVFTEAKQLHTGSRLRADRSGEPPPVVTRAISDSRL</sequence>
<name>A0A8J8TT95_9EURY</name>
<evidence type="ECO:0000256" key="1">
    <source>
        <dbReference type="SAM" id="MobiDB-lite"/>
    </source>
</evidence>
<organism evidence="2 3">
    <name type="scientific">Natronococcus pandeyae</name>
    <dbReference type="NCBI Taxonomy" id="2055836"/>
    <lineage>
        <taxon>Archaea</taxon>
        <taxon>Methanobacteriati</taxon>
        <taxon>Methanobacteriota</taxon>
        <taxon>Stenosarchaea group</taxon>
        <taxon>Halobacteria</taxon>
        <taxon>Halobacteriales</taxon>
        <taxon>Natrialbaceae</taxon>
        <taxon>Natronococcus</taxon>
    </lineage>
</organism>